<dbReference type="InterPro" id="IPR019974">
    <property type="entry name" value="XPG_CS"/>
</dbReference>
<dbReference type="AlphaFoldDB" id="Q0U9L2"/>
<dbReference type="EMBL" id="CH445343">
    <property type="protein sequence ID" value="EAT81260.1"/>
    <property type="molecule type" value="Genomic_DNA"/>
</dbReference>
<dbReference type="InterPro" id="IPR036279">
    <property type="entry name" value="5-3_exonuclease_C_sf"/>
</dbReference>
<evidence type="ECO:0000256" key="2">
    <source>
        <dbReference type="ARBA" id="ARBA00022763"/>
    </source>
</evidence>
<feature type="region of interest" description="Disordered" evidence="5">
    <location>
        <begin position="564"/>
        <end position="590"/>
    </location>
</feature>
<keyword evidence="2" id="KW-0227">DNA damage</keyword>
<dbReference type="Proteomes" id="UP000001055">
    <property type="component" value="Unassembled WGS sequence"/>
</dbReference>
<dbReference type="SUPFAM" id="SSF88723">
    <property type="entry name" value="PIN domain-like"/>
    <property type="match status" value="1"/>
</dbReference>
<proteinExistence type="predicted"/>
<dbReference type="PRINTS" id="PR00853">
    <property type="entry name" value="XPGRADSUPER"/>
</dbReference>
<keyword evidence="4" id="KW-0234">DNA repair</keyword>
<dbReference type="PANTHER" id="PTHR11081">
    <property type="entry name" value="FLAP ENDONUCLEASE FAMILY MEMBER"/>
    <property type="match status" value="1"/>
</dbReference>
<dbReference type="Pfam" id="PF00752">
    <property type="entry name" value="XPG_N"/>
    <property type="match status" value="1"/>
</dbReference>
<dbReference type="SMART" id="SM00484">
    <property type="entry name" value="XPGI"/>
    <property type="match status" value="1"/>
</dbReference>
<dbReference type="RefSeq" id="XP_001801792.1">
    <property type="nucleotide sequence ID" value="XM_001801740.1"/>
</dbReference>
<accession>Q0U9L2</accession>
<evidence type="ECO:0000313" key="7">
    <source>
        <dbReference type="EMBL" id="EAT81260.1"/>
    </source>
</evidence>
<organism evidence="7 8">
    <name type="scientific">Phaeosphaeria nodorum (strain SN15 / ATCC MYA-4574 / FGSC 10173)</name>
    <name type="common">Glume blotch fungus</name>
    <name type="synonym">Parastagonospora nodorum</name>
    <dbReference type="NCBI Taxonomy" id="321614"/>
    <lineage>
        <taxon>Eukaryota</taxon>
        <taxon>Fungi</taxon>
        <taxon>Dikarya</taxon>
        <taxon>Ascomycota</taxon>
        <taxon>Pezizomycotina</taxon>
        <taxon>Dothideomycetes</taxon>
        <taxon>Pleosporomycetidae</taxon>
        <taxon>Pleosporales</taxon>
        <taxon>Pleosporineae</taxon>
        <taxon>Phaeosphaeriaceae</taxon>
        <taxon>Parastagonospora</taxon>
    </lineage>
</organism>
<gene>
    <name evidence="7" type="ORF">SNOG_11552</name>
</gene>
<dbReference type="GO" id="GO:0006281">
    <property type="term" value="P:DNA repair"/>
    <property type="evidence" value="ECO:0007669"/>
    <property type="project" value="UniProtKB-KW"/>
</dbReference>
<feature type="region of interest" description="Disordered" evidence="5">
    <location>
        <begin position="453"/>
        <end position="517"/>
    </location>
</feature>
<keyword evidence="3" id="KW-0378">Hydrolase</keyword>
<dbReference type="InterPro" id="IPR006084">
    <property type="entry name" value="XPG/Rad2"/>
</dbReference>
<dbReference type="InterPro" id="IPR006086">
    <property type="entry name" value="XPG-I_dom"/>
</dbReference>
<dbReference type="VEuPathDB" id="FungiDB:JI435_115520"/>
<dbReference type="PROSITE" id="PS00842">
    <property type="entry name" value="XPG_2"/>
    <property type="match status" value="1"/>
</dbReference>
<sequence length="590" mass="66256">MGIPDLRETIEACEDIVPIAQLAEEHFLHNKRPLKIAVDESDWRFNNVSPEKVAAIRRKVPAANPVEKAMFYRICNLLTLNIELVFVFDGPDVPAKRGRTQHGRKVSPKDRELLKETLTHFGIPYIDAPGEAEAECCNLQKLRIVDAVWSQDSDCLMFGCTLWLRDHRTPKEEGYDNRNKGHTKKAAKTVRVVRAATLAEKHRLKREGCVLFAMLAGGDYDPVGLARCGAMTSLEAAKSGLGISLCKTTNQDDCHRWREHVLKPFFKRKNIQIAVPANFPSFTTLLKYNKPRVHPESFHARNKQLFPDYKRSVDEAALLRVTVTNLFILKVNIWARLYMEWVVPTLLTRDLADRDPSLAHDHVHGVELLRSRPAKNQDITARQLETKIGFSPMGLTKLLRPIPGGTEWKFLMVAEDNLYQSTHRVECEVPTYLLRKVLPPALFALPISANESRTSKRIHDGSVDAHAEQLSSAAKRSRMAQSPTELVTSDSPSMSRSLARQSTAPQPARGTFQLGNIDDNGPLFIRNYPARSNKRSGEMISQGDISASEELDLQRALRLSLEMRSTAGACPAKPSKSPKRSDTPEVIDLT</sequence>
<dbReference type="CDD" id="cd09870">
    <property type="entry name" value="PIN_YEN1"/>
    <property type="match status" value="1"/>
</dbReference>
<dbReference type="GeneID" id="5978700"/>
<dbReference type="InterPro" id="IPR006085">
    <property type="entry name" value="XPG_DNA_repair_N"/>
</dbReference>
<feature type="domain" description="XPG-I" evidence="6">
    <location>
        <begin position="119"/>
        <end position="192"/>
    </location>
</feature>
<evidence type="ECO:0000256" key="4">
    <source>
        <dbReference type="ARBA" id="ARBA00023204"/>
    </source>
</evidence>
<dbReference type="InParanoid" id="Q0U9L2"/>
<name>Q0U9L2_PHANO</name>
<evidence type="ECO:0000256" key="1">
    <source>
        <dbReference type="ARBA" id="ARBA00022722"/>
    </source>
</evidence>
<feature type="compositionally biased region" description="Polar residues" evidence="5">
    <location>
        <begin position="469"/>
        <end position="505"/>
    </location>
</feature>
<keyword evidence="1" id="KW-0540">Nuclease</keyword>
<dbReference type="OMA" id="IWGRLYM"/>
<evidence type="ECO:0000256" key="3">
    <source>
        <dbReference type="ARBA" id="ARBA00022801"/>
    </source>
</evidence>
<dbReference type="KEGG" id="pno:SNOG_11552"/>
<protein>
    <recommendedName>
        <fullName evidence="6">XPG-I domain-containing protein</fullName>
    </recommendedName>
</protein>
<dbReference type="STRING" id="321614.Q0U9L2"/>
<dbReference type="InterPro" id="IPR029060">
    <property type="entry name" value="PIN-like_dom_sf"/>
</dbReference>
<dbReference type="Gene3D" id="3.40.50.1010">
    <property type="entry name" value="5'-nuclease"/>
    <property type="match status" value="2"/>
</dbReference>
<dbReference type="SUPFAM" id="SSF47807">
    <property type="entry name" value="5' to 3' exonuclease, C-terminal subdomain"/>
    <property type="match status" value="1"/>
</dbReference>
<reference evidence="8" key="1">
    <citation type="journal article" date="2007" name="Plant Cell">
        <title>Dothideomycete-plant interactions illuminated by genome sequencing and EST analysis of the wheat pathogen Stagonospora nodorum.</title>
        <authorList>
            <person name="Hane J.K."/>
            <person name="Lowe R.G."/>
            <person name="Solomon P.S."/>
            <person name="Tan K.C."/>
            <person name="Schoch C.L."/>
            <person name="Spatafora J.W."/>
            <person name="Crous P.W."/>
            <person name="Kodira C."/>
            <person name="Birren B.W."/>
            <person name="Galagan J.E."/>
            <person name="Torriani S.F."/>
            <person name="McDonald B.A."/>
            <person name="Oliver R.P."/>
        </authorList>
    </citation>
    <scope>NUCLEOTIDE SEQUENCE [LARGE SCALE GENOMIC DNA]</scope>
    <source>
        <strain evidence="8">SN15 / ATCC MYA-4574 / FGSC 10173</strain>
    </source>
</reference>
<feature type="compositionally biased region" description="Basic and acidic residues" evidence="5">
    <location>
        <begin position="453"/>
        <end position="467"/>
    </location>
</feature>
<dbReference type="Pfam" id="PF00867">
    <property type="entry name" value="XPG_I"/>
    <property type="match status" value="1"/>
</dbReference>
<dbReference type="GO" id="GO:0017108">
    <property type="term" value="F:5'-flap endonuclease activity"/>
    <property type="evidence" value="ECO:0000318"/>
    <property type="project" value="GO_Central"/>
</dbReference>
<evidence type="ECO:0000313" key="8">
    <source>
        <dbReference type="Proteomes" id="UP000001055"/>
    </source>
</evidence>
<dbReference type="PANTHER" id="PTHR11081:SF62">
    <property type="entry name" value="XPG-I DOMAIN-CONTAINING PROTEIN"/>
    <property type="match status" value="1"/>
</dbReference>
<evidence type="ECO:0000259" key="6">
    <source>
        <dbReference type="SMART" id="SM00484"/>
    </source>
</evidence>
<evidence type="ECO:0000256" key="5">
    <source>
        <dbReference type="SAM" id="MobiDB-lite"/>
    </source>
</evidence>